<gene>
    <name evidence="6" type="ORF">MB14_15010</name>
</gene>
<evidence type="ECO:0000256" key="4">
    <source>
        <dbReference type="ARBA" id="ARBA00023125"/>
    </source>
</evidence>
<evidence type="ECO:0000313" key="6">
    <source>
        <dbReference type="EMBL" id="KYG81083.1"/>
    </source>
</evidence>
<dbReference type="GO" id="GO:0003677">
    <property type="term" value="F:DNA binding"/>
    <property type="evidence" value="ECO:0007669"/>
    <property type="project" value="UniProtKB-KW"/>
</dbReference>
<evidence type="ECO:0000313" key="7">
    <source>
        <dbReference type="Proteomes" id="UP000075583"/>
    </source>
</evidence>
<dbReference type="AlphaFoldDB" id="A0A150XQU2"/>
<accession>A0A150XQU2</accession>
<evidence type="ECO:0000256" key="1">
    <source>
        <dbReference type="ARBA" id="ARBA00002190"/>
    </source>
</evidence>
<evidence type="ECO:0000256" key="3">
    <source>
        <dbReference type="ARBA" id="ARBA00022578"/>
    </source>
</evidence>
<dbReference type="STRING" id="279360.MB14_15010"/>
<dbReference type="GO" id="GO:0004803">
    <property type="term" value="F:transposase activity"/>
    <property type="evidence" value="ECO:0007669"/>
    <property type="project" value="InterPro"/>
</dbReference>
<name>A0A150XQU2_ROSEK</name>
<organism evidence="6 7">
    <name type="scientific">Roseivirga ehrenbergii (strain DSM 102268 / JCM 13514 / KCTC 12282 / NCIMB 14502 / KMM 6017)</name>
    <dbReference type="NCBI Taxonomy" id="279360"/>
    <lineage>
        <taxon>Bacteria</taxon>
        <taxon>Pseudomonadati</taxon>
        <taxon>Bacteroidota</taxon>
        <taxon>Cytophagia</taxon>
        <taxon>Cytophagales</taxon>
        <taxon>Roseivirgaceae</taxon>
        <taxon>Roseivirga</taxon>
    </lineage>
</organism>
<dbReference type="InterPro" id="IPR001207">
    <property type="entry name" value="Transposase_mutator"/>
</dbReference>
<protein>
    <submittedName>
        <fullName evidence="6">Transposase</fullName>
    </submittedName>
</protein>
<comment type="caution">
    <text evidence="6">The sequence shown here is derived from an EMBL/GenBank/DDBJ whole genome shotgun (WGS) entry which is preliminary data.</text>
</comment>
<comment type="similarity">
    <text evidence="2">Belongs to the transposase mutator family.</text>
</comment>
<sequence>MASIKWGYQAGKQRYKCNNCGILFTSSNKAVSNSNRFVWFEKWVLERRTIEELSLSSGYSARTLRRYFYEYLSKPPVLSVYPSRQVNLLIDGTYFKDGLCLILYRDNTIKYTQLYRLTDGEWFEELAEDLSNLLKLGVQVESITSDGHKALLKAIKLVCPKVPTQRCVVHIQRMCRIWLSNKPKSDAGKKLRLIVSKIHLITSPQERDYWLVELVQWYEVYKDFVNQKTINPDTGRYWFTHKMVRRSFMVIRNALPDMFHYLYNPRIPKSTNGLESFFGHLKGHLNVHRGLSYQHKRQFIQWYLYFKNQRSGFL</sequence>
<evidence type="ECO:0000256" key="2">
    <source>
        <dbReference type="ARBA" id="ARBA00010961"/>
    </source>
</evidence>
<dbReference type="Proteomes" id="UP000075583">
    <property type="component" value="Unassembled WGS sequence"/>
</dbReference>
<comment type="function">
    <text evidence="1">Required for the transposition of the insertion element.</text>
</comment>
<dbReference type="OrthoDB" id="834313at2"/>
<keyword evidence="4" id="KW-0238">DNA-binding</keyword>
<dbReference type="GO" id="GO:0006313">
    <property type="term" value="P:DNA transposition"/>
    <property type="evidence" value="ECO:0007669"/>
    <property type="project" value="InterPro"/>
</dbReference>
<evidence type="ECO:0000256" key="5">
    <source>
        <dbReference type="ARBA" id="ARBA00023172"/>
    </source>
</evidence>
<dbReference type="Pfam" id="PF00872">
    <property type="entry name" value="Transposase_mut"/>
    <property type="match status" value="1"/>
</dbReference>
<proteinExistence type="inferred from homology"/>
<keyword evidence="7" id="KW-1185">Reference proteome</keyword>
<keyword evidence="5" id="KW-0233">DNA recombination</keyword>
<dbReference type="EMBL" id="LQZQ01000003">
    <property type="protein sequence ID" value="KYG81083.1"/>
    <property type="molecule type" value="Genomic_DNA"/>
</dbReference>
<keyword evidence="3" id="KW-0815">Transposition</keyword>
<reference evidence="6" key="1">
    <citation type="submission" date="2016-01" db="EMBL/GenBank/DDBJ databases">
        <title>Genome sequencing of Roseivirga ehrenbergii KMM 6017.</title>
        <authorList>
            <person name="Selvaratnam C."/>
            <person name="Thevarajoo S."/>
            <person name="Goh K.M."/>
            <person name="Ee R."/>
            <person name="Chan K.-G."/>
            <person name="Chong C.S."/>
        </authorList>
    </citation>
    <scope>NUCLEOTIDE SEQUENCE [LARGE SCALE GENOMIC DNA]</scope>
    <source>
        <strain evidence="6">KMM 6017</strain>
    </source>
</reference>